<keyword evidence="12" id="KW-1133">Transmembrane helix</keyword>
<feature type="compositionally biased region" description="Basic and acidic residues" evidence="11">
    <location>
        <begin position="49"/>
        <end position="58"/>
    </location>
</feature>
<evidence type="ECO:0000313" key="15">
    <source>
        <dbReference type="Proteomes" id="UP000307440"/>
    </source>
</evidence>
<dbReference type="AlphaFoldDB" id="A0A5C3L6J9"/>
<name>A0A5C3L6J9_COPMA</name>
<keyword evidence="12" id="KW-0812">Transmembrane</keyword>
<evidence type="ECO:0000256" key="11">
    <source>
        <dbReference type="SAM" id="MobiDB-lite"/>
    </source>
</evidence>
<dbReference type="OrthoDB" id="270009at2759"/>
<evidence type="ECO:0000256" key="12">
    <source>
        <dbReference type="SAM" id="Phobius"/>
    </source>
</evidence>
<feature type="binding site" evidence="9">
    <location>
        <position position="236"/>
    </location>
    <ligand>
        <name>Cu cation</name>
        <dbReference type="ChEBI" id="CHEBI:23378"/>
    </ligand>
</feature>
<evidence type="ECO:0000259" key="13">
    <source>
        <dbReference type="PROSITE" id="PS51352"/>
    </source>
</evidence>
<keyword evidence="5 9" id="KW-0186">Copper</keyword>
<evidence type="ECO:0000313" key="14">
    <source>
        <dbReference type="EMBL" id="TFK28649.1"/>
    </source>
</evidence>
<organism evidence="14 15">
    <name type="scientific">Coprinopsis marcescibilis</name>
    <name type="common">Agaric fungus</name>
    <name type="synonym">Psathyrella marcescibilis</name>
    <dbReference type="NCBI Taxonomy" id="230819"/>
    <lineage>
        <taxon>Eukaryota</taxon>
        <taxon>Fungi</taxon>
        <taxon>Dikarya</taxon>
        <taxon>Basidiomycota</taxon>
        <taxon>Agaricomycotina</taxon>
        <taxon>Agaricomycetes</taxon>
        <taxon>Agaricomycetidae</taxon>
        <taxon>Agaricales</taxon>
        <taxon>Agaricineae</taxon>
        <taxon>Psathyrellaceae</taxon>
        <taxon>Coprinopsis</taxon>
    </lineage>
</organism>
<dbReference type="Pfam" id="PF02630">
    <property type="entry name" value="SCO1-SenC"/>
    <property type="match status" value="1"/>
</dbReference>
<dbReference type="InterPro" id="IPR013766">
    <property type="entry name" value="Thioredoxin_domain"/>
</dbReference>
<dbReference type="InterPro" id="IPR036249">
    <property type="entry name" value="Thioredoxin-like_sf"/>
</dbReference>
<feature type="region of interest" description="Disordered" evidence="11">
    <location>
        <begin position="28"/>
        <end position="58"/>
    </location>
</feature>
<dbReference type="EMBL" id="ML210154">
    <property type="protein sequence ID" value="TFK28649.1"/>
    <property type="molecule type" value="Genomic_DNA"/>
</dbReference>
<reference evidence="14 15" key="1">
    <citation type="journal article" date="2019" name="Nat. Ecol. Evol.">
        <title>Megaphylogeny resolves global patterns of mushroom evolution.</title>
        <authorList>
            <person name="Varga T."/>
            <person name="Krizsan K."/>
            <person name="Foldi C."/>
            <person name="Dima B."/>
            <person name="Sanchez-Garcia M."/>
            <person name="Sanchez-Ramirez S."/>
            <person name="Szollosi G.J."/>
            <person name="Szarkandi J.G."/>
            <person name="Papp V."/>
            <person name="Albert L."/>
            <person name="Andreopoulos W."/>
            <person name="Angelini C."/>
            <person name="Antonin V."/>
            <person name="Barry K.W."/>
            <person name="Bougher N.L."/>
            <person name="Buchanan P."/>
            <person name="Buyck B."/>
            <person name="Bense V."/>
            <person name="Catcheside P."/>
            <person name="Chovatia M."/>
            <person name="Cooper J."/>
            <person name="Damon W."/>
            <person name="Desjardin D."/>
            <person name="Finy P."/>
            <person name="Geml J."/>
            <person name="Haridas S."/>
            <person name="Hughes K."/>
            <person name="Justo A."/>
            <person name="Karasinski D."/>
            <person name="Kautmanova I."/>
            <person name="Kiss B."/>
            <person name="Kocsube S."/>
            <person name="Kotiranta H."/>
            <person name="LaButti K.M."/>
            <person name="Lechner B.E."/>
            <person name="Liimatainen K."/>
            <person name="Lipzen A."/>
            <person name="Lukacs Z."/>
            <person name="Mihaltcheva S."/>
            <person name="Morgado L.N."/>
            <person name="Niskanen T."/>
            <person name="Noordeloos M.E."/>
            <person name="Ohm R.A."/>
            <person name="Ortiz-Santana B."/>
            <person name="Ovrebo C."/>
            <person name="Racz N."/>
            <person name="Riley R."/>
            <person name="Savchenko A."/>
            <person name="Shiryaev A."/>
            <person name="Soop K."/>
            <person name="Spirin V."/>
            <person name="Szebenyi C."/>
            <person name="Tomsovsky M."/>
            <person name="Tulloss R.E."/>
            <person name="Uehling J."/>
            <person name="Grigoriev I.V."/>
            <person name="Vagvolgyi C."/>
            <person name="Papp T."/>
            <person name="Martin F.M."/>
            <person name="Miettinen O."/>
            <person name="Hibbett D.S."/>
            <person name="Nagy L.G."/>
        </authorList>
    </citation>
    <scope>NUCLEOTIDE SEQUENCE [LARGE SCALE GENOMIC DNA]</scope>
    <source>
        <strain evidence="14 15">CBS 121175</strain>
    </source>
</reference>
<dbReference type="Gene3D" id="3.40.30.10">
    <property type="entry name" value="Glutaredoxin"/>
    <property type="match status" value="1"/>
</dbReference>
<accession>A0A5C3L6J9</accession>
<evidence type="ECO:0000256" key="8">
    <source>
        <dbReference type="PIRNR" id="PIRNR037736"/>
    </source>
</evidence>
<proteinExistence type="inferred from homology"/>
<evidence type="ECO:0000256" key="10">
    <source>
        <dbReference type="PIRSR" id="PIRSR603782-2"/>
    </source>
</evidence>
<feature type="binding site" evidence="9">
    <location>
        <position position="149"/>
    </location>
    <ligand>
        <name>Cu cation</name>
        <dbReference type="ChEBI" id="CHEBI:23378"/>
    </ligand>
</feature>
<dbReference type="GO" id="GO:0005507">
    <property type="term" value="F:copper ion binding"/>
    <property type="evidence" value="ECO:0007669"/>
    <property type="project" value="InterPro"/>
</dbReference>
<gene>
    <name evidence="14" type="ORF">FA15DRAFT_633606</name>
</gene>
<dbReference type="CDD" id="cd02968">
    <property type="entry name" value="SCO"/>
    <property type="match status" value="1"/>
</dbReference>
<dbReference type="GO" id="GO:0006878">
    <property type="term" value="P:intracellular copper ion homeostasis"/>
    <property type="evidence" value="ECO:0007669"/>
    <property type="project" value="UniProtKB-UniRule"/>
</dbReference>
<feature type="domain" description="Thioredoxin" evidence="13">
    <location>
        <begin position="107"/>
        <end position="271"/>
    </location>
</feature>
<evidence type="ECO:0000256" key="4">
    <source>
        <dbReference type="ARBA" id="ARBA00022792"/>
    </source>
</evidence>
<dbReference type="PROSITE" id="PS51352">
    <property type="entry name" value="THIOREDOXIN_2"/>
    <property type="match status" value="1"/>
</dbReference>
<feature type="transmembrane region" description="Helical" evidence="12">
    <location>
        <begin position="68"/>
        <end position="87"/>
    </location>
</feature>
<comment type="subcellular location">
    <subcellularLocation>
        <location evidence="1 8">Mitochondrion inner membrane</location>
    </subcellularLocation>
</comment>
<dbReference type="GO" id="GO:0016531">
    <property type="term" value="F:copper chaperone activity"/>
    <property type="evidence" value="ECO:0007669"/>
    <property type="project" value="InterPro"/>
</dbReference>
<dbReference type="SUPFAM" id="SSF52833">
    <property type="entry name" value="Thioredoxin-like"/>
    <property type="match status" value="1"/>
</dbReference>
<feature type="disulfide bond" description="Redox-active" evidence="10">
    <location>
        <begin position="145"/>
        <end position="149"/>
    </location>
</feature>
<keyword evidence="3 9" id="KW-0479">Metal-binding</keyword>
<keyword evidence="10" id="KW-1015">Disulfide bond</keyword>
<keyword evidence="6 8" id="KW-0496">Mitochondrion</keyword>
<evidence type="ECO:0000256" key="1">
    <source>
        <dbReference type="ARBA" id="ARBA00004273"/>
    </source>
</evidence>
<evidence type="ECO:0000256" key="7">
    <source>
        <dbReference type="ARBA" id="ARBA00023136"/>
    </source>
</evidence>
<keyword evidence="4 8" id="KW-0999">Mitochondrion inner membrane</keyword>
<dbReference type="STRING" id="230819.A0A5C3L6J9"/>
<dbReference type="FunFam" id="3.40.30.10:FF:000013">
    <property type="entry name" value="Blast:Protein SCO1 homolog, mitochondrial"/>
    <property type="match status" value="1"/>
</dbReference>
<comment type="similarity">
    <text evidence="2 8">Belongs to the SCO1/2 family.</text>
</comment>
<dbReference type="PANTHER" id="PTHR12151:SF5">
    <property type="entry name" value="AT19154P"/>
    <property type="match status" value="1"/>
</dbReference>
<dbReference type="GO" id="GO:0005743">
    <property type="term" value="C:mitochondrial inner membrane"/>
    <property type="evidence" value="ECO:0007669"/>
    <property type="project" value="UniProtKB-SubCell"/>
</dbReference>
<protein>
    <submittedName>
        <fullName evidence="14">H-sco1</fullName>
    </submittedName>
</protein>
<keyword evidence="15" id="KW-1185">Reference proteome</keyword>
<evidence type="ECO:0000256" key="5">
    <source>
        <dbReference type="ARBA" id="ARBA00023008"/>
    </source>
</evidence>
<keyword evidence="7 12" id="KW-0472">Membrane</keyword>
<dbReference type="PANTHER" id="PTHR12151">
    <property type="entry name" value="ELECTRON TRANSPORT PROTIN SCO1/SENC FAMILY MEMBER"/>
    <property type="match status" value="1"/>
</dbReference>
<evidence type="ECO:0000256" key="6">
    <source>
        <dbReference type="ARBA" id="ARBA00023128"/>
    </source>
</evidence>
<feature type="binding site" evidence="9">
    <location>
        <position position="145"/>
    </location>
    <ligand>
        <name>Cu cation</name>
        <dbReference type="ChEBI" id="CHEBI:23378"/>
    </ligand>
</feature>
<evidence type="ECO:0000256" key="9">
    <source>
        <dbReference type="PIRSR" id="PIRSR037736-1"/>
    </source>
</evidence>
<dbReference type="InterPro" id="IPR003782">
    <property type="entry name" value="SCO1/SenC"/>
</dbReference>
<dbReference type="Proteomes" id="UP000307440">
    <property type="component" value="Unassembled WGS sequence"/>
</dbReference>
<sequence length="281" mass="32256">MLSFLFSRRAPALCVRRAQIPSIRTLCTHNKPSSSPRVHPKRKNAFEPAQRRNYSDHNEKERNAIGVFGPRAAFAFLATGVALWFYFRNEKLRLKEEKEKERASKQYGRPNLGGQFTLTSHEGKPFTEEELEGKWSLVYFGFTNCPDICPAELDKISTVLDTVQKEHGDIFLPLFITVDPARDLPHRIARYLEDFHPSFIGLFGDYDATKAICKKYRVYFSTPANADPKGDYLVDHSIFVYLMDPQGKFVDAFGQSVPQEDVVEKINKEVNDWQRQTGKKA</sequence>
<dbReference type="GO" id="GO:0033617">
    <property type="term" value="P:mitochondrial respiratory chain complex IV assembly"/>
    <property type="evidence" value="ECO:0007669"/>
    <property type="project" value="TreeGrafter"/>
</dbReference>
<evidence type="ECO:0000256" key="2">
    <source>
        <dbReference type="ARBA" id="ARBA00010996"/>
    </source>
</evidence>
<evidence type="ECO:0000256" key="3">
    <source>
        <dbReference type="ARBA" id="ARBA00022723"/>
    </source>
</evidence>
<dbReference type="InterPro" id="IPR017276">
    <property type="entry name" value="Synth_of_cyt-c-oxidase_Sco1/2"/>
</dbReference>
<dbReference type="PIRSF" id="PIRSF037736">
    <property type="entry name" value="SCO1"/>
    <property type="match status" value="1"/>
</dbReference>